<dbReference type="Pfam" id="PF09402">
    <property type="entry name" value="MSC"/>
    <property type="match status" value="1"/>
</dbReference>
<sequence>MASVDGLSDKEIRHKLAEYGCPVVPVTDTTRKVLVRKLKHLMEQVAQSKSKPSPGKSRHSLSRFSSGDESEPEEAKTRAGVIKSKPADGISDGELRRKLGEYGHTVGPVTETTRHVLTKKLKELSEQAKQSDSGKTRQSLSRFSSGEDDSEVDDLKSRVGTRPMQPPNLSLKTQRRKSTPRPNDAALTTTVRTRRSEISLRDDLFNAEETSSIESPSDKTRNRGRFSLNSAPERVPENRRATLFSSSNRGDETGSDSDTPLLEFDRSRAGGTKNVRTSGSTSFFSRLGSRVSLPESTRPPSGAKTSYSSSYKNEGNTAASSYRSEYLANLYKRIGARDSSLSPPSPRPPSIFDVKESDISEDETSTSSSPNGLYRSFSLSSRRSPRDLGREFKTTEDGLCSWISSQAVSMVLLALTMIFFIALAVVYLNVRSSDAVANFSPENTANYYPLCNDDNTVVPCVRQEVLTITIQLAKYLQEELTNRAVAQQCQGGGPFTMNHDQASHWLYSNRLTESYEESVHSVTNVKVLMLANPQWGVSLVPAGPKPSPDQVIDTRDLVKQGGLAVLDPSLPLGCYLRIKLLFTLSVAMIVAAGVGALYGLWMVGVRYIRTRQRSKQTVFTLIQRIMESLHTHYSSTSDPHTFVIINHVRDQLLSPADRRALSKEWIQAVNYIKNHESRVRQESTILGGEEFEVWRWIAPNSSGPSSLSDAPASQRRNKMWQGQAFDTMAGSPNSLPISPTPCLKIRHMFDPDLCRSYTWTVLSKLSLSYLDCSLQAVALIPGLYSQSCRSNTWTVLSELSLSYLDCTLRAVALIPGLFSPSCLSNTWTVLSELSLSYLDCSLRAVALIPGLLSPSCRSHTWTVVSELSLSYLDFIALIPGLLSPSYRSHTWTALSELSRSYLDCSLRVVALIPGLLSPSCRAHTWTVLSELSLSYMSCSLRVIALIHVLLSQSCRAHTWTVLSELLLSYMSCALRVVALIPVLSLVRECGDDWPMRVKDAILEKCDGIAVTHIQVDRQSREGLVYMKCATQEEAGRAYRALHGSWFDSKLVTVKYLRLERYYERFPGAARAIAPLKPSNNQKLSMPVHNWTSPMEAN</sequence>
<dbReference type="Pfam" id="PF03020">
    <property type="entry name" value="LEM"/>
    <property type="match status" value="2"/>
</dbReference>
<feature type="domain" description="LEM" evidence="9">
    <location>
        <begin position="1"/>
        <end position="45"/>
    </location>
</feature>
<dbReference type="GO" id="GO:0006998">
    <property type="term" value="P:nuclear envelope organization"/>
    <property type="evidence" value="ECO:0007669"/>
    <property type="project" value="TreeGrafter"/>
</dbReference>
<name>A0A7R9HPJ8_9NEOP</name>
<feature type="domain" description="LEM" evidence="9">
    <location>
        <begin position="84"/>
        <end position="128"/>
    </location>
</feature>
<evidence type="ECO:0000256" key="8">
    <source>
        <dbReference type="SAM" id="Phobius"/>
    </source>
</evidence>
<dbReference type="PANTHER" id="PTHR13428:SF12">
    <property type="entry name" value="INNER NUCLEAR MEMBRANE PROTEIN MAN1"/>
    <property type="match status" value="1"/>
</dbReference>
<dbReference type="SUPFAM" id="SSF63451">
    <property type="entry name" value="LEM domain"/>
    <property type="match status" value="2"/>
</dbReference>
<dbReference type="AlphaFoldDB" id="A0A7R9HPJ8"/>
<feature type="region of interest" description="Disordered" evidence="7">
    <location>
        <begin position="44"/>
        <end position="318"/>
    </location>
</feature>
<dbReference type="InterPro" id="IPR011015">
    <property type="entry name" value="LEM/LEM-like_dom_sf"/>
</dbReference>
<evidence type="ECO:0000256" key="4">
    <source>
        <dbReference type="ARBA" id="ARBA00022989"/>
    </source>
</evidence>
<feature type="compositionally biased region" description="Low complexity" evidence="7">
    <location>
        <begin position="365"/>
        <end position="382"/>
    </location>
</feature>
<keyword evidence="6" id="KW-0539">Nucleus</keyword>
<comment type="subcellular location">
    <subcellularLocation>
        <location evidence="1">Nucleus inner membrane</location>
        <topology evidence="1">Multi-pass membrane protein</topology>
    </subcellularLocation>
</comment>
<feature type="compositionally biased region" description="Polar residues" evidence="7">
    <location>
        <begin position="274"/>
        <end position="284"/>
    </location>
</feature>
<dbReference type="InterPro" id="IPR012677">
    <property type="entry name" value="Nucleotide-bd_a/b_plait_sf"/>
</dbReference>
<evidence type="ECO:0000256" key="3">
    <source>
        <dbReference type="ARBA" id="ARBA00022692"/>
    </source>
</evidence>
<keyword evidence="2" id="KW-0597">Phosphoprotein</keyword>
<keyword evidence="5 8" id="KW-0472">Membrane</keyword>
<reference evidence="10" key="1">
    <citation type="submission" date="2020-11" db="EMBL/GenBank/DDBJ databases">
        <authorList>
            <person name="Tran Van P."/>
        </authorList>
    </citation>
    <scope>NUCLEOTIDE SEQUENCE</scope>
</reference>
<evidence type="ECO:0000256" key="5">
    <source>
        <dbReference type="ARBA" id="ARBA00023136"/>
    </source>
</evidence>
<evidence type="ECO:0000256" key="1">
    <source>
        <dbReference type="ARBA" id="ARBA00004473"/>
    </source>
</evidence>
<keyword evidence="3 8" id="KW-0812">Transmembrane</keyword>
<feature type="transmembrane region" description="Helical" evidence="8">
    <location>
        <begin position="407"/>
        <end position="430"/>
    </location>
</feature>
<dbReference type="SMART" id="SM00540">
    <property type="entry name" value="LEM"/>
    <property type="match status" value="2"/>
</dbReference>
<dbReference type="InterPro" id="IPR035979">
    <property type="entry name" value="RBD_domain_sf"/>
</dbReference>
<gene>
    <name evidence="10" type="ORF">TMSB3V08_LOCUS6719</name>
</gene>
<proteinExistence type="predicted"/>
<dbReference type="PANTHER" id="PTHR13428">
    <property type="entry name" value="INNER NUCLEAR MEMBRANE PROTEIN MAN1 LEM DOMAIN CONTAINING PROTEIN"/>
    <property type="match status" value="1"/>
</dbReference>
<evidence type="ECO:0000256" key="2">
    <source>
        <dbReference type="ARBA" id="ARBA00022553"/>
    </source>
</evidence>
<dbReference type="InterPro" id="IPR003887">
    <property type="entry name" value="LEM_dom"/>
</dbReference>
<dbReference type="SUPFAM" id="SSF54928">
    <property type="entry name" value="RNA-binding domain, RBD"/>
    <property type="match status" value="1"/>
</dbReference>
<dbReference type="InterPro" id="IPR052277">
    <property type="entry name" value="INM_ESCRT-Associated"/>
</dbReference>
<dbReference type="InterPro" id="IPR041885">
    <property type="entry name" value="MAN1_winged_helix_dom"/>
</dbReference>
<dbReference type="CDD" id="cd12934">
    <property type="entry name" value="LEM"/>
    <property type="match status" value="2"/>
</dbReference>
<dbReference type="EMBL" id="OB794275">
    <property type="protein sequence ID" value="CAD7429947.1"/>
    <property type="molecule type" value="Genomic_DNA"/>
</dbReference>
<dbReference type="Gene3D" id="3.30.70.330">
    <property type="match status" value="1"/>
</dbReference>
<dbReference type="Gene3D" id="1.10.720.40">
    <property type="match status" value="2"/>
</dbReference>
<organism evidence="10">
    <name type="scientific">Timema monikensis</name>
    <dbReference type="NCBI Taxonomy" id="170555"/>
    <lineage>
        <taxon>Eukaryota</taxon>
        <taxon>Metazoa</taxon>
        <taxon>Ecdysozoa</taxon>
        <taxon>Arthropoda</taxon>
        <taxon>Hexapoda</taxon>
        <taxon>Insecta</taxon>
        <taxon>Pterygota</taxon>
        <taxon>Neoptera</taxon>
        <taxon>Polyneoptera</taxon>
        <taxon>Phasmatodea</taxon>
        <taxon>Timematodea</taxon>
        <taxon>Timematoidea</taxon>
        <taxon>Timematidae</taxon>
        <taxon>Timema</taxon>
    </lineage>
</organism>
<accession>A0A7R9HPJ8</accession>
<dbReference type="PROSITE" id="PS50954">
    <property type="entry name" value="LEM"/>
    <property type="match status" value="2"/>
</dbReference>
<feature type="compositionally biased region" description="Basic and acidic residues" evidence="7">
    <location>
        <begin position="194"/>
        <end position="204"/>
    </location>
</feature>
<evidence type="ECO:0000256" key="6">
    <source>
        <dbReference type="ARBA" id="ARBA00023242"/>
    </source>
</evidence>
<dbReference type="GO" id="GO:0031490">
    <property type="term" value="F:chromatin DNA binding"/>
    <property type="evidence" value="ECO:0007669"/>
    <property type="project" value="TreeGrafter"/>
</dbReference>
<dbReference type="GO" id="GO:0030514">
    <property type="term" value="P:negative regulation of BMP signaling pathway"/>
    <property type="evidence" value="ECO:0007669"/>
    <property type="project" value="TreeGrafter"/>
</dbReference>
<dbReference type="FunFam" id="1.10.720.40:FF:000001">
    <property type="entry name" value="LEM domain containing 2, isoform CRA_a"/>
    <property type="match status" value="2"/>
</dbReference>
<feature type="compositionally biased region" description="Polar residues" evidence="7">
    <location>
        <begin position="294"/>
        <end position="318"/>
    </location>
</feature>
<feature type="compositionally biased region" description="Polar residues" evidence="7">
    <location>
        <begin position="127"/>
        <end position="144"/>
    </location>
</feature>
<evidence type="ECO:0000256" key="7">
    <source>
        <dbReference type="SAM" id="MobiDB-lite"/>
    </source>
</evidence>
<feature type="region of interest" description="Disordered" evidence="7">
    <location>
        <begin position="337"/>
        <end position="389"/>
    </location>
</feature>
<dbReference type="Gene3D" id="1.10.10.1180">
    <property type="entry name" value="MAN1, winged-helix domain"/>
    <property type="match status" value="1"/>
</dbReference>
<dbReference type="GO" id="GO:0005637">
    <property type="term" value="C:nuclear inner membrane"/>
    <property type="evidence" value="ECO:0007669"/>
    <property type="project" value="UniProtKB-SubCell"/>
</dbReference>
<feature type="transmembrane region" description="Helical" evidence="8">
    <location>
        <begin position="580"/>
        <end position="603"/>
    </location>
</feature>
<evidence type="ECO:0000259" key="9">
    <source>
        <dbReference type="PROSITE" id="PS50954"/>
    </source>
</evidence>
<dbReference type="InterPro" id="IPR018996">
    <property type="entry name" value="Man1/Src1-like_C"/>
</dbReference>
<keyword evidence="4 8" id="KW-1133">Transmembrane helix</keyword>
<protein>
    <recommendedName>
        <fullName evidence="9">LEM domain-containing protein</fullName>
    </recommendedName>
</protein>
<evidence type="ECO:0000313" key="10">
    <source>
        <dbReference type="EMBL" id="CAD7429947.1"/>
    </source>
</evidence>